<dbReference type="InterPro" id="IPR011009">
    <property type="entry name" value="Kinase-like_dom_sf"/>
</dbReference>
<gene>
    <name evidence="6" type="ORF">HMPREF1544_12271</name>
</gene>
<dbReference type="SMART" id="SM00220">
    <property type="entry name" value="S_TKc"/>
    <property type="match status" value="1"/>
</dbReference>
<dbReference type="CDD" id="cd14014">
    <property type="entry name" value="STKc_PknB_like"/>
    <property type="match status" value="1"/>
</dbReference>
<feature type="compositionally biased region" description="Pro residues" evidence="4">
    <location>
        <begin position="634"/>
        <end position="646"/>
    </location>
</feature>
<dbReference type="OrthoDB" id="4062651at2759"/>
<reference evidence="7" key="1">
    <citation type="submission" date="2013-05" db="EMBL/GenBank/DDBJ databases">
        <title>The Genome sequence of Mucor circinelloides f. circinelloides 1006PhL.</title>
        <authorList>
            <consortium name="The Broad Institute Genomics Platform"/>
            <person name="Cuomo C."/>
            <person name="Earl A."/>
            <person name="Findley K."/>
            <person name="Lee S.C."/>
            <person name="Walker B."/>
            <person name="Young S."/>
            <person name="Zeng Q."/>
            <person name="Gargeya S."/>
            <person name="Fitzgerald M."/>
            <person name="Haas B."/>
            <person name="Abouelleil A."/>
            <person name="Allen A.W."/>
            <person name="Alvarado L."/>
            <person name="Arachchi H.M."/>
            <person name="Berlin A.M."/>
            <person name="Chapman S.B."/>
            <person name="Gainer-Dewar J."/>
            <person name="Goldberg J."/>
            <person name="Griggs A."/>
            <person name="Gujja S."/>
            <person name="Hansen M."/>
            <person name="Howarth C."/>
            <person name="Imamovic A."/>
            <person name="Ireland A."/>
            <person name="Larimer J."/>
            <person name="McCowan C."/>
            <person name="Murphy C."/>
            <person name="Pearson M."/>
            <person name="Poon T.W."/>
            <person name="Priest M."/>
            <person name="Roberts A."/>
            <person name="Saif S."/>
            <person name="Shea T."/>
            <person name="Sisk P."/>
            <person name="Sykes S."/>
            <person name="Wortman J."/>
            <person name="Nusbaum C."/>
            <person name="Birren B."/>
        </authorList>
    </citation>
    <scope>NUCLEOTIDE SEQUENCE [LARGE SCALE GENOMIC DNA]</scope>
    <source>
        <strain evidence="7">1006PhL</strain>
    </source>
</reference>
<dbReference type="InterPro" id="IPR008271">
    <property type="entry name" value="Ser/Thr_kinase_AS"/>
</dbReference>
<dbReference type="GO" id="GO:0004672">
    <property type="term" value="F:protein kinase activity"/>
    <property type="evidence" value="ECO:0007669"/>
    <property type="project" value="InterPro"/>
</dbReference>
<name>S2IUS0_MUCC1</name>
<feature type="compositionally biased region" description="Low complexity" evidence="4">
    <location>
        <begin position="622"/>
        <end position="633"/>
    </location>
</feature>
<dbReference type="VEuPathDB" id="FungiDB:HMPREF1544_12271"/>
<evidence type="ECO:0000259" key="5">
    <source>
        <dbReference type="PROSITE" id="PS50011"/>
    </source>
</evidence>
<organism evidence="6 7">
    <name type="scientific">Mucor circinelloides f. circinelloides (strain 1006PhL)</name>
    <name type="common">Mucormycosis agent</name>
    <name type="synonym">Calyptromyces circinelloides</name>
    <dbReference type="NCBI Taxonomy" id="1220926"/>
    <lineage>
        <taxon>Eukaryota</taxon>
        <taxon>Fungi</taxon>
        <taxon>Fungi incertae sedis</taxon>
        <taxon>Mucoromycota</taxon>
        <taxon>Mucoromycotina</taxon>
        <taxon>Mucoromycetes</taxon>
        <taxon>Mucorales</taxon>
        <taxon>Mucorineae</taxon>
        <taxon>Mucoraceae</taxon>
        <taxon>Mucor</taxon>
    </lineage>
</organism>
<dbReference type="InterPro" id="IPR051931">
    <property type="entry name" value="PAK3-like"/>
</dbReference>
<dbReference type="STRING" id="1220926.S2IUS0"/>
<evidence type="ECO:0000313" key="6">
    <source>
        <dbReference type="EMBL" id="EPB81034.1"/>
    </source>
</evidence>
<feature type="region of interest" description="Disordered" evidence="4">
    <location>
        <begin position="443"/>
        <end position="714"/>
    </location>
</feature>
<keyword evidence="3" id="KW-0067">ATP-binding</keyword>
<keyword evidence="7" id="KW-1185">Reference proteome</keyword>
<dbReference type="OMA" id="FNRVPRE"/>
<dbReference type="InterPro" id="IPR000719">
    <property type="entry name" value="Prot_kinase_dom"/>
</dbReference>
<protein>
    <submittedName>
        <fullName evidence="6">STE/STE20/PAKA protein kinase</fullName>
    </submittedName>
</protein>
<dbReference type="Pfam" id="PF00069">
    <property type="entry name" value="Pkinase"/>
    <property type="match status" value="1"/>
</dbReference>
<feature type="compositionally biased region" description="Polar residues" evidence="4">
    <location>
        <begin position="488"/>
        <end position="505"/>
    </location>
</feature>
<dbReference type="EMBL" id="KE124223">
    <property type="protein sequence ID" value="EPB81034.1"/>
    <property type="molecule type" value="Genomic_DNA"/>
</dbReference>
<keyword evidence="6" id="KW-0808">Transferase</keyword>
<dbReference type="GO" id="GO:0005524">
    <property type="term" value="F:ATP binding"/>
    <property type="evidence" value="ECO:0007669"/>
    <property type="project" value="UniProtKB-KW"/>
</dbReference>
<dbReference type="PANTHER" id="PTHR45832:SF22">
    <property type="entry name" value="SERINE_THREONINE-PROTEIN KINASE SAMKA-RELATED"/>
    <property type="match status" value="1"/>
</dbReference>
<dbReference type="PROSITE" id="PS50011">
    <property type="entry name" value="PROTEIN_KINASE_DOM"/>
    <property type="match status" value="1"/>
</dbReference>
<dbReference type="SUPFAM" id="SSF56112">
    <property type="entry name" value="Protein kinase-like (PK-like)"/>
    <property type="match status" value="1"/>
</dbReference>
<feature type="compositionally biased region" description="Polar residues" evidence="4">
    <location>
        <begin position="449"/>
        <end position="458"/>
    </location>
</feature>
<dbReference type="Gene3D" id="1.10.510.10">
    <property type="entry name" value="Transferase(Phosphotransferase) domain 1"/>
    <property type="match status" value="1"/>
</dbReference>
<evidence type="ECO:0000256" key="1">
    <source>
        <dbReference type="ARBA" id="ARBA00008874"/>
    </source>
</evidence>
<feature type="domain" description="Protein kinase" evidence="5">
    <location>
        <begin position="20"/>
        <end position="279"/>
    </location>
</feature>
<evidence type="ECO:0000256" key="2">
    <source>
        <dbReference type="ARBA" id="ARBA00022741"/>
    </source>
</evidence>
<evidence type="ECO:0000256" key="3">
    <source>
        <dbReference type="ARBA" id="ARBA00022840"/>
    </source>
</evidence>
<proteinExistence type="inferred from homology"/>
<dbReference type="eggNOG" id="KOG0578">
    <property type="taxonomic scope" value="Eukaryota"/>
</dbReference>
<feature type="compositionally biased region" description="Polar residues" evidence="4">
    <location>
        <begin position="514"/>
        <end position="537"/>
    </location>
</feature>
<feature type="compositionally biased region" description="Low complexity" evidence="4">
    <location>
        <begin position="683"/>
        <end position="698"/>
    </location>
</feature>
<evidence type="ECO:0000256" key="4">
    <source>
        <dbReference type="SAM" id="MobiDB-lite"/>
    </source>
</evidence>
<accession>S2IUS0</accession>
<dbReference type="InParanoid" id="S2IUS0"/>
<evidence type="ECO:0000313" key="7">
    <source>
        <dbReference type="Proteomes" id="UP000014254"/>
    </source>
</evidence>
<dbReference type="PANTHER" id="PTHR45832">
    <property type="entry name" value="SERINE/THREONINE-PROTEIN KINASE SAMKA-RELATED-RELATED"/>
    <property type="match status" value="1"/>
</dbReference>
<dbReference type="PROSITE" id="PS00108">
    <property type="entry name" value="PROTEIN_KINASE_ST"/>
    <property type="match status" value="1"/>
</dbReference>
<comment type="similarity">
    <text evidence="1">Belongs to the protein kinase superfamily. STE Ser/Thr protein kinase family. STE20 subfamily.</text>
</comment>
<dbReference type="AlphaFoldDB" id="S2IUS0"/>
<dbReference type="Proteomes" id="UP000014254">
    <property type="component" value="Unassembled WGS sequence"/>
</dbReference>
<keyword evidence="2" id="KW-0547">Nucleotide-binding</keyword>
<keyword evidence="6" id="KW-0418">Kinase</keyword>
<sequence>MQQVNGVPVLSSDPDLIYYGLDKEPTWFSAQGGVYKCIERATNKQVAIKKYLVEENQYEDMFVMPKELVENEIYSMTKCLHPNILKLLAVHLHQEFVYLVMPLCTGGSLQQYVFEHHLTVGQLVHIITSIASGLAKVHSYGYIHRDIKCDNIFLDQESNTIVIGDFGVVSISPAADSSVEEAGVVLFWSPELVQQKIVNHKVDIWALGIVILEVLNGGKAPYEDEKLDEEEIKERILQNGKPEYPPDLPSRLVDLLDCCLDPDPRTRSSANSILQHPFLTDYEPELLFPATRLDQDISSQSESDPSDIMHDVDQENMLDHKELTAVQDMQCFDTEITSVLPLSTVTTTTVNSDNDTIMMEKPPSTPPHPAKCRLPVPAFSVDKTVSASIPVKEKIANVIRKRQSISDSNRSQGSRIPMLCILQPVIENLKDPEELMQRTPKLRSVKSVKLQSPVQKKSVSGGDAKDNFIRKPLTRSNTVPLRMDQVLKPQTRQIKPPSATVSTTEKLSHKRASQRSPLSEIRSNTANARKPKTNPSTAAPKPKRELPPKSSIYRKRLPAGESRTARLMMGVSTNGRRQSFRQREEMANENELSPTLGHRFGKLFGTNKLQEPPTSPTKKRPMSFAASSSSSHMQPPPPYRSIPSIPPLSSDNKSTHNNRLKRQSVPVAPKSLDDDHHKRTNKKANNNSSTTSNNSSNKDNGHSLKSSIKALRVH</sequence>